<dbReference type="Proteomes" id="UP001143981">
    <property type="component" value="Unassembled WGS sequence"/>
</dbReference>
<keyword evidence="12" id="KW-1185">Reference proteome</keyword>
<keyword evidence="4 9" id="KW-0479">Metal-binding</keyword>
<organism evidence="11 12">
    <name type="scientific">Coemansia biformis</name>
    <dbReference type="NCBI Taxonomy" id="1286918"/>
    <lineage>
        <taxon>Eukaryota</taxon>
        <taxon>Fungi</taxon>
        <taxon>Fungi incertae sedis</taxon>
        <taxon>Zoopagomycota</taxon>
        <taxon>Kickxellomycotina</taxon>
        <taxon>Kickxellomycetes</taxon>
        <taxon>Kickxellales</taxon>
        <taxon>Kickxellaceae</taxon>
        <taxon>Coemansia</taxon>
    </lineage>
</organism>
<feature type="domain" description="Peptidase M28" evidence="10">
    <location>
        <begin position="147"/>
        <end position="341"/>
    </location>
</feature>
<dbReference type="EC" id="3.4.-.-" evidence="9"/>
<dbReference type="InterPro" id="IPR045175">
    <property type="entry name" value="M28_fam"/>
</dbReference>
<evidence type="ECO:0000256" key="7">
    <source>
        <dbReference type="ARBA" id="ARBA00022833"/>
    </source>
</evidence>
<evidence type="ECO:0000256" key="2">
    <source>
        <dbReference type="ARBA" id="ARBA00022438"/>
    </source>
</evidence>
<evidence type="ECO:0000256" key="4">
    <source>
        <dbReference type="ARBA" id="ARBA00022723"/>
    </source>
</evidence>
<dbReference type="GO" id="GO:0006508">
    <property type="term" value="P:proteolysis"/>
    <property type="evidence" value="ECO:0007669"/>
    <property type="project" value="UniProtKB-KW"/>
</dbReference>
<protein>
    <recommendedName>
        <fullName evidence="9">Peptide hydrolase</fullName>
        <ecNumber evidence="9">3.4.-.-</ecNumber>
    </recommendedName>
</protein>
<evidence type="ECO:0000256" key="5">
    <source>
        <dbReference type="ARBA" id="ARBA00022729"/>
    </source>
</evidence>
<keyword evidence="2" id="KW-0031">Aminopeptidase</keyword>
<dbReference type="Pfam" id="PF04389">
    <property type="entry name" value="Peptidase_M28"/>
    <property type="match status" value="1"/>
</dbReference>
<dbReference type="InterPro" id="IPR007484">
    <property type="entry name" value="Peptidase_M28"/>
</dbReference>
<keyword evidence="3 9" id="KW-0645">Protease</keyword>
<reference evidence="11" key="1">
    <citation type="submission" date="2022-07" db="EMBL/GenBank/DDBJ databases">
        <title>Phylogenomic reconstructions and comparative analyses of Kickxellomycotina fungi.</title>
        <authorList>
            <person name="Reynolds N.K."/>
            <person name="Stajich J.E."/>
            <person name="Barry K."/>
            <person name="Grigoriev I.V."/>
            <person name="Crous P."/>
            <person name="Smith M.E."/>
        </authorList>
    </citation>
    <scope>NUCLEOTIDE SEQUENCE</scope>
    <source>
        <strain evidence="11">BCRC 34381</strain>
    </source>
</reference>
<evidence type="ECO:0000256" key="6">
    <source>
        <dbReference type="ARBA" id="ARBA00022801"/>
    </source>
</evidence>
<evidence type="ECO:0000256" key="8">
    <source>
        <dbReference type="ARBA" id="ARBA00043962"/>
    </source>
</evidence>
<dbReference type="Gene3D" id="3.40.630.10">
    <property type="entry name" value="Zn peptidases"/>
    <property type="match status" value="1"/>
</dbReference>
<proteinExistence type="inferred from homology"/>
<dbReference type="PANTHER" id="PTHR12147">
    <property type="entry name" value="METALLOPEPTIDASE M28 FAMILY MEMBER"/>
    <property type="match status" value="1"/>
</dbReference>
<gene>
    <name evidence="11" type="ORF">LPJ61_004446</name>
</gene>
<evidence type="ECO:0000256" key="1">
    <source>
        <dbReference type="ARBA" id="ARBA00001947"/>
    </source>
</evidence>
<comment type="cofactor">
    <cofactor evidence="1">
        <name>Zn(2+)</name>
        <dbReference type="ChEBI" id="CHEBI:29105"/>
    </cofactor>
</comment>
<name>A0A9W7YB07_9FUNG</name>
<dbReference type="AlphaFoldDB" id="A0A9W7YB07"/>
<comment type="similarity">
    <text evidence="8">Belongs to the peptidase M28 family. M28E subfamily.</text>
</comment>
<dbReference type="GO" id="GO:0008235">
    <property type="term" value="F:metalloexopeptidase activity"/>
    <property type="evidence" value="ECO:0007669"/>
    <property type="project" value="InterPro"/>
</dbReference>
<dbReference type="GO" id="GO:0046872">
    <property type="term" value="F:metal ion binding"/>
    <property type="evidence" value="ECO:0007669"/>
    <property type="project" value="UniProtKB-KW"/>
</dbReference>
<sequence length="352" mass="38069">MKATLAALVVGVLAAAGIMARAVLYSDRRLIALGPDTREWMGEAQIHELVRNRRQFRDIIDAPPAAPVEAVPLAIPHNVTQQAAVNPLLKKVSRAVPEDVLAKLTAFPNRYYNSDNGRASSEFLTQRVKEYATNVTRFVHRFPQSSVIARLEGGSLADEIVVVSAHQDSINQENHTDRAPGADDNGSGTVTILETLRVLGQSGLRLKRSVEFHWYAGEEGGLLGSADVVQAYRGRKVVVDLNMDMTGVPASPRAVGIITDYTSADINVLLRQVVHAYTDLPTIDMTCGYACSDHASWNATGVRSAIPFESQFADGNSNIHTPADTIDTVDFGHLLSFVNIAIGFVVEVAGVE</sequence>
<comment type="caution">
    <text evidence="11">The sequence shown here is derived from an EMBL/GenBank/DDBJ whole genome shotgun (WGS) entry which is preliminary data.</text>
</comment>
<evidence type="ECO:0000313" key="11">
    <source>
        <dbReference type="EMBL" id="KAJ1727683.1"/>
    </source>
</evidence>
<dbReference type="OrthoDB" id="2214at2759"/>
<dbReference type="GO" id="GO:0004177">
    <property type="term" value="F:aminopeptidase activity"/>
    <property type="evidence" value="ECO:0007669"/>
    <property type="project" value="UniProtKB-KW"/>
</dbReference>
<keyword evidence="7 9" id="KW-0862">Zinc</keyword>
<accession>A0A9W7YB07</accession>
<dbReference type="PANTHER" id="PTHR12147:SF56">
    <property type="entry name" value="AMINOPEPTIDASE YDR415C-RELATED"/>
    <property type="match status" value="1"/>
</dbReference>
<keyword evidence="6 9" id="KW-0378">Hydrolase</keyword>
<evidence type="ECO:0000256" key="3">
    <source>
        <dbReference type="ARBA" id="ARBA00022670"/>
    </source>
</evidence>
<keyword evidence="5" id="KW-0732">Signal</keyword>
<dbReference type="EMBL" id="JANBOI010001017">
    <property type="protein sequence ID" value="KAJ1727683.1"/>
    <property type="molecule type" value="Genomic_DNA"/>
</dbReference>
<evidence type="ECO:0000313" key="12">
    <source>
        <dbReference type="Proteomes" id="UP001143981"/>
    </source>
</evidence>
<evidence type="ECO:0000259" key="10">
    <source>
        <dbReference type="Pfam" id="PF04389"/>
    </source>
</evidence>
<dbReference type="SUPFAM" id="SSF53187">
    <property type="entry name" value="Zn-dependent exopeptidases"/>
    <property type="match status" value="1"/>
</dbReference>
<evidence type="ECO:0000256" key="9">
    <source>
        <dbReference type="RuleBase" id="RU361240"/>
    </source>
</evidence>